<feature type="compositionally biased region" description="Basic and acidic residues" evidence="1">
    <location>
        <begin position="151"/>
        <end position="174"/>
    </location>
</feature>
<feature type="non-terminal residue" evidence="2">
    <location>
        <position position="1"/>
    </location>
</feature>
<sequence length="374" mass="44027">DQFPERSGLRSYFCQRISNIQIFKMKKLLLILLLFISHALAVSIDISKDVGTGNKSSIVEYSRDGENEFGVKNKNYSNFDSKESNITMGEYDDVGKKDLQNKSIYVTNNYDKEYSEKDTEIDGSPDDIYGTANDSYEEYWNNYDDSYDYHEKGSGKNMSEKDDYDKEYNEKDTEIDGSPDDIYDTANDSDDGYWNNHDDSYDYHEKGSEKEMSEKDLVYESYDEYNEGLNKNYENNYDYQYDHPRDEDDKKNVKNNNLHDDENYEKYKKNDTYEDVYNSIAENGEGRNYYYDSYYDTFYDEERNENGGESSKQNINLDNYDYIDYENNPKEIGREYSDDNVKNGSTVQPIWDKNNNNIFNNASDGEEFLCDLSV</sequence>
<feature type="region of interest" description="Disordered" evidence="1">
    <location>
        <begin position="228"/>
        <end position="259"/>
    </location>
</feature>
<name>A0A1B6H9D1_9HEMI</name>
<protein>
    <submittedName>
        <fullName evidence="2">Uncharacterized protein</fullName>
    </submittedName>
</protein>
<dbReference type="EMBL" id="GECU01036455">
    <property type="protein sequence ID" value="JAS71251.1"/>
    <property type="molecule type" value="Transcribed_RNA"/>
</dbReference>
<feature type="region of interest" description="Disordered" evidence="1">
    <location>
        <begin position="151"/>
        <end position="214"/>
    </location>
</feature>
<feature type="compositionally biased region" description="Basic and acidic residues" evidence="1">
    <location>
        <begin position="196"/>
        <end position="214"/>
    </location>
</feature>
<organism evidence="2">
    <name type="scientific">Homalodisca liturata</name>
    <dbReference type="NCBI Taxonomy" id="320908"/>
    <lineage>
        <taxon>Eukaryota</taxon>
        <taxon>Metazoa</taxon>
        <taxon>Ecdysozoa</taxon>
        <taxon>Arthropoda</taxon>
        <taxon>Hexapoda</taxon>
        <taxon>Insecta</taxon>
        <taxon>Pterygota</taxon>
        <taxon>Neoptera</taxon>
        <taxon>Paraneoptera</taxon>
        <taxon>Hemiptera</taxon>
        <taxon>Auchenorrhyncha</taxon>
        <taxon>Membracoidea</taxon>
        <taxon>Cicadellidae</taxon>
        <taxon>Cicadellinae</taxon>
        <taxon>Proconiini</taxon>
        <taxon>Homalodisca</taxon>
    </lineage>
</organism>
<gene>
    <name evidence="2" type="ORF">g.9627</name>
</gene>
<evidence type="ECO:0000256" key="1">
    <source>
        <dbReference type="SAM" id="MobiDB-lite"/>
    </source>
</evidence>
<reference evidence="2" key="1">
    <citation type="submission" date="2015-11" db="EMBL/GenBank/DDBJ databases">
        <title>De novo transcriptome assembly of four potential Pierce s Disease insect vectors from Arizona vineyards.</title>
        <authorList>
            <person name="Tassone E.E."/>
        </authorList>
    </citation>
    <scope>NUCLEOTIDE SEQUENCE</scope>
</reference>
<accession>A0A1B6H9D1</accession>
<feature type="compositionally biased region" description="Acidic residues" evidence="1">
    <location>
        <begin position="175"/>
        <end position="191"/>
    </location>
</feature>
<dbReference type="AlphaFoldDB" id="A0A1B6H9D1"/>
<feature type="compositionally biased region" description="Basic and acidic residues" evidence="1">
    <location>
        <begin position="240"/>
        <end position="259"/>
    </location>
</feature>
<evidence type="ECO:0000313" key="2">
    <source>
        <dbReference type="EMBL" id="JAS71251.1"/>
    </source>
</evidence>
<proteinExistence type="predicted"/>